<comment type="caution">
    <text evidence="1">The sequence shown here is derived from an EMBL/GenBank/DDBJ whole genome shotgun (WGS) entry which is preliminary data.</text>
</comment>
<feature type="non-terminal residue" evidence="1">
    <location>
        <position position="47"/>
    </location>
</feature>
<sequence length="47" mass="5439">QVKLIVPILVYIRLAAVRSYGPLLESATIDQLHALRIDFKKLRYTLE</sequence>
<evidence type="ECO:0000313" key="1">
    <source>
        <dbReference type="EMBL" id="GAH92652.1"/>
    </source>
</evidence>
<dbReference type="Gene3D" id="1.40.20.10">
    <property type="entry name" value="CHAD domain"/>
    <property type="match status" value="1"/>
</dbReference>
<protein>
    <submittedName>
        <fullName evidence="1">Uncharacterized protein</fullName>
    </submittedName>
</protein>
<accession>X1JF83</accession>
<dbReference type="EMBL" id="BARU01049359">
    <property type="protein sequence ID" value="GAH92652.1"/>
    <property type="molecule type" value="Genomic_DNA"/>
</dbReference>
<dbReference type="AlphaFoldDB" id="X1JF83"/>
<organism evidence="1">
    <name type="scientific">marine sediment metagenome</name>
    <dbReference type="NCBI Taxonomy" id="412755"/>
    <lineage>
        <taxon>unclassified sequences</taxon>
        <taxon>metagenomes</taxon>
        <taxon>ecological metagenomes</taxon>
    </lineage>
</organism>
<dbReference type="InterPro" id="IPR038186">
    <property type="entry name" value="CHAD_dom_sf"/>
</dbReference>
<name>X1JF83_9ZZZZ</name>
<reference evidence="1" key="1">
    <citation type="journal article" date="2014" name="Front. Microbiol.">
        <title>High frequency of phylogenetically diverse reductive dehalogenase-homologous genes in deep subseafloor sedimentary metagenomes.</title>
        <authorList>
            <person name="Kawai M."/>
            <person name="Futagami T."/>
            <person name="Toyoda A."/>
            <person name="Takaki Y."/>
            <person name="Nishi S."/>
            <person name="Hori S."/>
            <person name="Arai W."/>
            <person name="Tsubouchi T."/>
            <person name="Morono Y."/>
            <person name="Uchiyama I."/>
            <person name="Ito T."/>
            <person name="Fujiyama A."/>
            <person name="Inagaki F."/>
            <person name="Takami H."/>
        </authorList>
    </citation>
    <scope>NUCLEOTIDE SEQUENCE</scope>
    <source>
        <strain evidence="1">Expedition CK06-06</strain>
    </source>
</reference>
<proteinExistence type="predicted"/>
<feature type="non-terminal residue" evidence="1">
    <location>
        <position position="1"/>
    </location>
</feature>
<gene>
    <name evidence="1" type="ORF">S03H2_72724</name>
</gene>